<organism evidence="2 3">
    <name type="scientific">Photobacterium leiognathi</name>
    <dbReference type="NCBI Taxonomy" id="553611"/>
    <lineage>
        <taxon>Bacteria</taxon>
        <taxon>Pseudomonadati</taxon>
        <taxon>Pseudomonadota</taxon>
        <taxon>Gammaproteobacteria</taxon>
        <taxon>Vibrionales</taxon>
        <taxon>Vibrionaceae</taxon>
        <taxon>Photobacterium</taxon>
    </lineage>
</organism>
<keyword evidence="1" id="KW-0812">Transmembrane</keyword>
<proteinExistence type="predicted"/>
<protein>
    <recommendedName>
        <fullName evidence="4">Copper resistance protein</fullName>
    </recommendedName>
</protein>
<keyword evidence="1" id="KW-0472">Membrane</keyword>
<keyword evidence="3" id="KW-1185">Reference proteome</keyword>
<comment type="caution">
    <text evidence="2">The sequence shown here is derived from an EMBL/GenBank/DDBJ whole genome shotgun (WGS) entry which is preliminary data.</text>
</comment>
<evidence type="ECO:0000313" key="2">
    <source>
        <dbReference type="EMBL" id="PSV84067.1"/>
    </source>
</evidence>
<evidence type="ECO:0000313" key="3">
    <source>
        <dbReference type="Proteomes" id="UP000241566"/>
    </source>
</evidence>
<keyword evidence="1" id="KW-1133">Transmembrane helix</keyword>
<reference evidence="2 3" key="1">
    <citation type="submission" date="2018-01" db="EMBL/GenBank/DDBJ databases">
        <title>Whole genome sequencing of Histamine producing bacteria.</title>
        <authorList>
            <person name="Butler K."/>
        </authorList>
    </citation>
    <scope>NUCLEOTIDE SEQUENCE [LARGE SCALE GENOMIC DNA]</scope>
    <source>
        <strain evidence="2 3">ATCC 25521</strain>
    </source>
</reference>
<accession>A0ABX5GHR8</accession>
<dbReference type="Proteomes" id="UP000241566">
    <property type="component" value="Unassembled WGS sequence"/>
</dbReference>
<feature type="transmembrane region" description="Helical" evidence="1">
    <location>
        <begin position="20"/>
        <end position="38"/>
    </location>
</feature>
<evidence type="ECO:0000256" key="1">
    <source>
        <dbReference type="SAM" id="Phobius"/>
    </source>
</evidence>
<gene>
    <name evidence="2" type="ORF">CTM94_07720</name>
</gene>
<feature type="transmembrane region" description="Helical" evidence="1">
    <location>
        <begin position="94"/>
        <end position="115"/>
    </location>
</feature>
<name>A0ABX5GHR8_PHOLE</name>
<dbReference type="EMBL" id="PYOI01000008">
    <property type="protein sequence ID" value="PSV84067.1"/>
    <property type="molecule type" value="Genomic_DNA"/>
</dbReference>
<sequence>MVTTTMFKFYNKQRISKSALFIVGWVICICLATNMNIFRGCKTQFQDNNQSTIISTDGSDSNLDNSSNSEANDKCHLSEHLINFDQHQLDNHHVIVSFLAFIAIVILLTSSPPYFPPFTEPIFAKGRRTHLQICVFRE</sequence>
<evidence type="ECO:0008006" key="4">
    <source>
        <dbReference type="Google" id="ProtNLM"/>
    </source>
</evidence>